<feature type="non-terminal residue" evidence="2">
    <location>
        <position position="1"/>
    </location>
</feature>
<feature type="compositionally biased region" description="Pro residues" evidence="1">
    <location>
        <begin position="192"/>
        <end position="201"/>
    </location>
</feature>
<feature type="region of interest" description="Disordered" evidence="1">
    <location>
        <begin position="120"/>
        <end position="142"/>
    </location>
</feature>
<evidence type="ECO:0000256" key="1">
    <source>
        <dbReference type="SAM" id="MobiDB-lite"/>
    </source>
</evidence>
<dbReference type="Proteomes" id="UP001497623">
    <property type="component" value="Unassembled WGS sequence"/>
</dbReference>
<dbReference type="AlphaFoldDB" id="A0AAV2S4P5"/>
<feature type="region of interest" description="Disordered" evidence="1">
    <location>
        <begin position="1"/>
        <end position="40"/>
    </location>
</feature>
<gene>
    <name evidence="2" type="ORF">MNOR_LOCUS31324</name>
</gene>
<feature type="region of interest" description="Disordered" evidence="1">
    <location>
        <begin position="179"/>
        <end position="225"/>
    </location>
</feature>
<evidence type="ECO:0000313" key="2">
    <source>
        <dbReference type="EMBL" id="CAL4154384.1"/>
    </source>
</evidence>
<reference evidence="2 3" key="1">
    <citation type="submission" date="2024-05" db="EMBL/GenBank/DDBJ databases">
        <authorList>
            <person name="Wallberg A."/>
        </authorList>
    </citation>
    <scope>NUCLEOTIDE SEQUENCE [LARGE SCALE GENOMIC DNA]</scope>
</reference>
<accession>A0AAV2S4P5</accession>
<keyword evidence="3" id="KW-1185">Reference proteome</keyword>
<proteinExistence type="predicted"/>
<sequence length="225" mass="25043">PAEHQNELYENVLDTQSPDPPPIPPRKNKSNVIPVPPRTNVHKTISHEPIASRRQVQLAQRPNTVNIPPHRPVIRTLAVSPGTIERHFNRMEISNVIPRSPNVYPLHPVPVLQFTSPASRRKVGSNINPSEPPYPPKSPITQRNAFKDNLNLKLAHGFGIAQREDTTGGIPRQLYPASEMRSENFNTGNVRPRPPVPPPRPTGSNKPDDGDGVYLSPDELHLPTK</sequence>
<organism evidence="2 3">
    <name type="scientific">Meganyctiphanes norvegica</name>
    <name type="common">Northern krill</name>
    <name type="synonym">Thysanopoda norvegica</name>
    <dbReference type="NCBI Taxonomy" id="48144"/>
    <lineage>
        <taxon>Eukaryota</taxon>
        <taxon>Metazoa</taxon>
        <taxon>Ecdysozoa</taxon>
        <taxon>Arthropoda</taxon>
        <taxon>Crustacea</taxon>
        <taxon>Multicrustacea</taxon>
        <taxon>Malacostraca</taxon>
        <taxon>Eumalacostraca</taxon>
        <taxon>Eucarida</taxon>
        <taxon>Euphausiacea</taxon>
        <taxon>Euphausiidae</taxon>
        <taxon>Meganyctiphanes</taxon>
    </lineage>
</organism>
<comment type="caution">
    <text evidence="2">The sequence shown here is derived from an EMBL/GenBank/DDBJ whole genome shotgun (WGS) entry which is preliminary data.</text>
</comment>
<protein>
    <submittedName>
        <fullName evidence="2">Uncharacterized protein</fullName>
    </submittedName>
</protein>
<dbReference type="EMBL" id="CAXKWB010040140">
    <property type="protein sequence ID" value="CAL4154384.1"/>
    <property type="molecule type" value="Genomic_DNA"/>
</dbReference>
<name>A0AAV2S4P5_MEGNR</name>
<feature type="non-terminal residue" evidence="2">
    <location>
        <position position="225"/>
    </location>
</feature>
<evidence type="ECO:0000313" key="3">
    <source>
        <dbReference type="Proteomes" id="UP001497623"/>
    </source>
</evidence>